<dbReference type="EMBL" id="UZAL01051990">
    <property type="protein sequence ID" value="VDP87509.1"/>
    <property type="molecule type" value="Genomic_DNA"/>
</dbReference>
<dbReference type="AlphaFoldDB" id="A0A183Q7D5"/>
<protein>
    <submittedName>
        <fullName evidence="1">Uncharacterized protein</fullName>
    </submittedName>
</protein>
<dbReference type="Proteomes" id="UP000269396">
    <property type="component" value="Unassembled WGS sequence"/>
</dbReference>
<proteinExistence type="predicted"/>
<evidence type="ECO:0000313" key="2">
    <source>
        <dbReference type="Proteomes" id="UP000269396"/>
    </source>
</evidence>
<dbReference type="PANTHER" id="PTHR47027:SF25">
    <property type="entry name" value="REVERSE TRANSCRIPTASE DOMAIN-CONTAINING PROTEIN"/>
    <property type="match status" value="1"/>
</dbReference>
<organism evidence="1 2">
    <name type="scientific">Schistosoma mattheei</name>
    <dbReference type="NCBI Taxonomy" id="31246"/>
    <lineage>
        <taxon>Eukaryota</taxon>
        <taxon>Metazoa</taxon>
        <taxon>Spiralia</taxon>
        <taxon>Lophotrochozoa</taxon>
        <taxon>Platyhelminthes</taxon>
        <taxon>Trematoda</taxon>
        <taxon>Digenea</taxon>
        <taxon>Strigeidida</taxon>
        <taxon>Schistosomatoidea</taxon>
        <taxon>Schistosomatidae</taxon>
        <taxon>Schistosoma</taxon>
    </lineage>
</organism>
<keyword evidence="2" id="KW-1185">Reference proteome</keyword>
<gene>
    <name evidence="1" type="ORF">SMTD_LOCUS22521</name>
</gene>
<name>A0A183Q7D5_9TREM</name>
<evidence type="ECO:0000313" key="1">
    <source>
        <dbReference type="EMBL" id="VDP87509.1"/>
    </source>
</evidence>
<dbReference type="PANTHER" id="PTHR47027">
    <property type="entry name" value="REVERSE TRANSCRIPTASE DOMAIN-CONTAINING PROTEIN"/>
    <property type="match status" value="1"/>
</dbReference>
<reference evidence="1 2" key="1">
    <citation type="submission" date="2018-11" db="EMBL/GenBank/DDBJ databases">
        <authorList>
            <consortium name="Pathogen Informatics"/>
        </authorList>
    </citation>
    <scope>NUCLEOTIDE SEQUENCE [LARGE SCALE GENOMIC DNA]</scope>
    <source>
        <strain>Denwood</strain>
        <strain evidence="2">Zambia</strain>
    </source>
</reference>
<sequence length="109" mass="12010">MTASLAAVFASEGLSIHKRKTKVLKYNTENSNTITVDGETLEHVESFTYLGSMVDELGGSDADVKARIGKARAAFLQLENIWNSEQLSVNQYQSLNLQYQRHGSSTVLS</sequence>
<accession>A0A183Q7D5</accession>